<dbReference type="InterPro" id="IPR003141">
    <property type="entry name" value="Pol/His_phosphatase_N"/>
</dbReference>
<dbReference type="CDD" id="cd12113">
    <property type="entry name" value="PHP_PolIIIA_DnaE3"/>
    <property type="match status" value="1"/>
</dbReference>
<dbReference type="EC" id="2.7.7.7" evidence="2"/>
<comment type="subcellular location">
    <subcellularLocation>
        <location evidence="1">Cytoplasm</location>
    </subcellularLocation>
</comment>
<dbReference type="Gene3D" id="1.10.10.1600">
    <property type="entry name" value="Bacterial DNA polymerase III alpha subunit, thumb domain"/>
    <property type="match status" value="1"/>
</dbReference>
<dbReference type="GO" id="GO:0003887">
    <property type="term" value="F:DNA-directed DNA polymerase activity"/>
    <property type="evidence" value="ECO:0007669"/>
    <property type="project" value="UniProtKB-KW"/>
</dbReference>
<keyword evidence="7" id="KW-0239">DNA-directed DNA polymerase</keyword>
<dbReference type="PANTHER" id="PTHR32294:SF0">
    <property type="entry name" value="DNA POLYMERASE III SUBUNIT ALPHA"/>
    <property type="match status" value="1"/>
</dbReference>
<dbReference type="SUPFAM" id="SSF89550">
    <property type="entry name" value="PHP domain-like"/>
    <property type="match status" value="1"/>
</dbReference>
<dbReference type="GO" id="GO:0006260">
    <property type="term" value="P:DNA replication"/>
    <property type="evidence" value="ECO:0007669"/>
    <property type="project" value="UniProtKB-KW"/>
</dbReference>
<keyword evidence="6" id="KW-0235">DNA replication</keyword>
<dbReference type="SMART" id="SM00481">
    <property type="entry name" value="POLIIIAc"/>
    <property type="match status" value="1"/>
</dbReference>
<evidence type="ECO:0000256" key="6">
    <source>
        <dbReference type="ARBA" id="ARBA00022705"/>
    </source>
</evidence>
<organism evidence="10 11">
    <name type="scientific">Candidatus Roizmanbacteria bacterium CG10_big_fil_rev_8_21_14_0_10_39_6</name>
    <dbReference type="NCBI Taxonomy" id="1974853"/>
    <lineage>
        <taxon>Bacteria</taxon>
        <taxon>Candidatus Roizmaniibacteriota</taxon>
    </lineage>
</organism>
<dbReference type="Pfam" id="PF17657">
    <property type="entry name" value="DNA_pol3_finger"/>
    <property type="match status" value="1"/>
</dbReference>
<comment type="catalytic activity">
    <reaction evidence="8">
        <text>DNA(n) + a 2'-deoxyribonucleoside 5'-triphosphate = DNA(n+1) + diphosphate</text>
        <dbReference type="Rhea" id="RHEA:22508"/>
        <dbReference type="Rhea" id="RHEA-COMP:17339"/>
        <dbReference type="Rhea" id="RHEA-COMP:17340"/>
        <dbReference type="ChEBI" id="CHEBI:33019"/>
        <dbReference type="ChEBI" id="CHEBI:61560"/>
        <dbReference type="ChEBI" id="CHEBI:173112"/>
        <dbReference type="EC" id="2.7.7.7"/>
    </reaction>
</comment>
<gene>
    <name evidence="10" type="ORF">COU88_04525</name>
</gene>
<protein>
    <recommendedName>
        <fullName evidence="3">DNA polymerase III subunit alpha</fullName>
        <ecNumber evidence="2">2.7.7.7</ecNumber>
    </recommendedName>
</protein>
<dbReference type="InterPro" id="IPR004013">
    <property type="entry name" value="PHP_dom"/>
</dbReference>
<dbReference type="Gene3D" id="3.20.20.140">
    <property type="entry name" value="Metal-dependent hydrolases"/>
    <property type="match status" value="1"/>
</dbReference>
<feature type="domain" description="Polymerase/histidinol phosphatase N-terminal" evidence="9">
    <location>
        <begin position="5"/>
        <end position="72"/>
    </location>
</feature>
<dbReference type="InterPro" id="IPR016195">
    <property type="entry name" value="Pol/histidinol_Pase-like"/>
</dbReference>
<dbReference type="Gene3D" id="1.10.150.870">
    <property type="match status" value="1"/>
</dbReference>
<name>A0A2M8KRK7_9BACT</name>
<keyword evidence="4" id="KW-0808">Transferase</keyword>
<evidence type="ECO:0000313" key="10">
    <source>
        <dbReference type="EMBL" id="PJE62529.1"/>
    </source>
</evidence>
<accession>A0A2M8KRK7</accession>
<evidence type="ECO:0000256" key="8">
    <source>
        <dbReference type="ARBA" id="ARBA00049244"/>
    </source>
</evidence>
<dbReference type="GO" id="GO:0008408">
    <property type="term" value="F:3'-5' exonuclease activity"/>
    <property type="evidence" value="ECO:0007669"/>
    <property type="project" value="InterPro"/>
</dbReference>
<dbReference type="NCBIfam" id="TIGR00594">
    <property type="entry name" value="polc"/>
    <property type="match status" value="1"/>
</dbReference>
<dbReference type="Proteomes" id="UP000229554">
    <property type="component" value="Unassembled WGS sequence"/>
</dbReference>
<sequence length="1076" mass="121737">MAEFVHLHTHSEFSLLDGLSRIDDLVHKAKDLGMSSMALTDHGAMYGSFRFYLKAQEAGIKPIIGCEIYHAKNSRFDTQQKPGSDQFHLVVLVENLTGYRNLMTIVSKAHLEGFHYKPRADIELLTEHKEGLIILSGCLQGIISKHIMREEPKEAEKWVQKFLQIFGPDHFYLELQRHPNLSLLDTVNKELIRLSRKYGIGLVATNDAHYIEKDDAYAHEVLLCIQTRTSILETNRPMSMIDVPDFYIKSPAEMVALYADIPEAIENTVKIAERCNLEIPIGQWILPKFPVPENETVETWLKKLTYERIPNRFKETNEEILKRIDYEISIIQKKGYAAYFLIVQDFVNWAKDHGIAVGPGRGSAAGSIVSYILGITELNPLLYNLPFERFLNPDRPTPPDIDIDFADERRDEVLRYVTDRYGEDKVAQIITFGTMEARMALRDVARALGWSYSQGDRIAKLIPPSKQGFPVTLDLALEQVPELAQMYRENDKVRELFDVAKKLEGVARHVSVHAAGVVIADKPITYYAPIQKEARAGKVITQYYMYCLDMNAVSDGRAVGLMKIDFLGLRNLTILEKALSYVKQRGTNLTLQEIPLDDKKTYSLIAKGFTVGVFQLESRGMRSLAQDLKPNRFSDISAMVALFRPGPMALIPQFIEGKKDPKKIIYLHKDLIPTLAETYGILVYQEQVTELAHRIAGFTLTEADSLRMAMGKKKKELMKNARVKFIAGCEKNGYKKSLAVKLYDFIEKFAAYGFNKAHSASYATIAYWTAYVKAHFPVEFMTALVTAEMTGSSGPLRDQKITQALNECKRMDIDVLPPDINRSISRFSIEDTVIRFGLNAIKNVGSAAIDAITNSREKQSEFVSFSDFLHRVDLRKVNKKTIESLIKAGCFTAFGNKAQLLMYYEQNIKTIQQQKSKQEEGQFGLFGEATGVAKQMVDTLPDIADISEERALLYEREVLGFNVSINILEKFKPIITKKATCAIGEVTVTMGVIILGGVVKQVKLHATKRDNAQMAFVTITDYISEIELVIFPTVFKKTSELWKIDEILLIKGKVQDKDGRCVVLIDQAIGLKRYVR</sequence>
<evidence type="ECO:0000259" key="9">
    <source>
        <dbReference type="SMART" id="SM00481"/>
    </source>
</evidence>
<evidence type="ECO:0000256" key="7">
    <source>
        <dbReference type="ARBA" id="ARBA00022932"/>
    </source>
</evidence>
<dbReference type="Pfam" id="PF02811">
    <property type="entry name" value="PHP"/>
    <property type="match status" value="1"/>
</dbReference>
<dbReference type="GO" id="GO:0005737">
    <property type="term" value="C:cytoplasm"/>
    <property type="evidence" value="ECO:0007669"/>
    <property type="project" value="UniProtKB-SubCell"/>
</dbReference>
<evidence type="ECO:0000256" key="4">
    <source>
        <dbReference type="ARBA" id="ARBA00022679"/>
    </source>
</evidence>
<comment type="caution">
    <text evidence="10">The sequence shown here is derived from an EMBL/GenBank/DDBJ whole genome shotgun (WGS) entry which is preliminary data.</text>
</comment>
<evidence type="ECO:0000256" key="3">
    <source>
        <dbReference type="ARBA" id="ARBA00019114"/>
    </source>
</evidence>
<dbReference type="Pfam" id="PF14579">
    <property type="entry name" value="HHH_6"/>
    <property type="match status" value="1"/>
</dbReference>
<dbReference type="Pfam" id="PF07733">
    <property type="entry name" value="DNA_pol3_alpha"/>
    <property type="match status" value="1"/>
</dbReference>
<dbReference type="Pfam" id="PF01336">
    <property type="entry name" value="tRNA_anti-codon"/>
    <property type="match status" value="1"/>
</dbReference>
<keyword evidence="5" id="KW-0548">Nucleotidyltransferase</keyword>
<dbReference type="InterPro" id="IPR041931">
    <property type="entry name" value="DNA_pol3_alpha_thumb_dom"/>
</dbReference>
<dbReference type="NCBIfam" id="NF005298">
    <property type="entry name" value="PRK06826.1"/>
    <property type="match status" value="1"/>
</dbReference>
<reference evidence="11" key="1">
    <citation type="submission" date="2017-09" db="EMBL/GenBank/DDBJ databases">
        <title>Depth-based differentiation of microbial function through sediment-hosted aquifers and enrichment of novel symbionts in the deep terrestrial subsurface.</title>
        <authorList>
            <person name="Probst A.J."/>
            <person name="Ladd B."/>
            <person name="Jarett J.K."/>
            <person name="Geller-Mcgrath D.E."/>
            <person name="Sieber C.M.K."/>
            <person name="Emerson J.B."/>
            <person name="Anantharaman K."/>
            <person name="Thomas B.C."/>
            <person name="Malmstrom R."/>
            <person name="Stieglmeier M."/>
            <person name="Klingl A."/>
            <person name="Woyke T."/>
            <person name="Ryan C.M."/>
            <person name="Banfield J.F."/>
        </authorList>
    </citation>
    <scope>NUCLEOTIDE SEQUENCE [LARGE SCALE GENOMIC DNA]</scope>
</reference>
<dbReference type="InterPro" id="IPR040982">
    <property type="entry name" value="DNA_pol3_finger"/>
</dbReference>
<dbReference type="InterPro" id="IPR029460">
    <property type="entry name" value="DNAPol_HHH"/>
</dbReference>
<dbReference type="InterPro" id="IPR004805">
    <property type="entry name" value="DnaE2/DnaE/PolC"/>
</dbReference>
<dbReference type="InterPro" id="IPR004365">
    <property type="entry name" value="NA-bd_OB_tRNA"/>
</dbReference>
<dbReference type="GO" id="GO:0003676">
    <property type="term" value="F:nucleic acid binding"/>
    <property type="evidence" value="ECO:0007669"/>
    <property type="project" value="InterPro"/>
</dbReference>
<evidence type="ECO:0000313" key="11">
    <source>
        <dbReference type="Proteomes" id="UP000229554"/>
    </source>
</evidence>
<dbReference type="InterPro" id="IPR011708">
    <property type="entry name" value="DNA_pol3_alpha_NTPase_dom"/>
</dbReference>
<evidence type="ECO:0000256" key="1">
    <source>
        <dbReference type="ARBA" id="ARBA00004496"/>
    </source>
</evidence>
<dbReference type="CDD" id="cd04485">
    <property type="entry name" value="DnaE_OBF"/>
    <property type="match status" value="1"/>
</dbReference>
<dbReference type="PANTHER" id="PTHR32294">
    <property type="entry name" value="DNA POLYMERASE III SUBUNIT ALPHA"/>
    <property type="match status" value="1"/>
</dbReference>
<proteinExistence type="predicted"/>
<evidence type="ECO:0000256" key="5">
    <source>
        <dbReference type="ARBA" id="ARBA00022695"/>
    </source>
</evidence>
<dbReference type="AlphaFoldDB" id="A0A2M8KRK7"/>
<evidence type="ECO:0000256" key="2">
    <source>
        <dbReference type="ARBA" id="ARBA00012417"/>
    </source>
</evidence>
<dbReference type="EMBL" id="PFED01000185">
    <property type="protein sequence ID" value="PJE62529.1"/>
    <property type="molecule type" value="Genomic_DNA"/>
</dbReference>
<dbReference type="NCBIfam" id="NF004226">
    <property type="entry name" value="PRK05673.1"/>
    <property type="match status" value="1"/>
</dbReference>